<dbReference type="EMBL" id="NOJY02000082">
    <property type="protein sequence ID" value="RDY25338.1"/>
    <property type="molecule type" value="Genomic_DNA"/>
</dbReference>
<accession>A0A371IXZ6</accession>
<dbReference type="AlphaFoldDB" id="A0A371IXZ6"/>
<evidence type="ECO:0008006" key="3">
    <source>
        <dbReference type="Google" id="ProtNLM"/>
    </source>
</evidence>
<organism evidence="1 2">
    <name type="scientific">Romboutsia weinsteinii</name>
    <dbReference type="NCBI Taxonomy" id="2020949"/>
    <lineage>
        <taxon>Bacteria</taxon>
        <taxon>Bacillati</taxon>
        <taxon>Bacillota</taxon>
        <taxon>Clostridia</taxon>
        <taxon>Peptostreptococcales</taxon>
        <taxon>Peptostreptococcaceae</taxon>
        <taxon>Romboutsia</taxon>
    </lineage>
</organism>
<keyword evidence="2" id="KW-1185">Reference proteome</keyword>
<protein>
    <recommendedName>
        <fullName evidence="3">YmaF family protein</fullName>
    </recommendedName>
</protein>
<sequence>MSCPNCGNQSCNNQNYKCERDYSYDYNYEDYGYDDYNDCEDYSQYKCCKYYDEDRCNCECRCKCNCECNGGYETKSHVHEFESSVKLAEKCEDRHNHRVAGVTGDAIPTKSGSHVHEVMAYTDNLDHFHKIWMTTGPAIKIEGTNKHVHLIKGFTSFDDCHCHAFLFTTQIQAPLV</sequence>
<dbReference type="OrthoDB" id="2967209at2"/>
<dbReference type="RefSeq" id="WP_094366222.1">
    <property type="nucleotide sequence ID" value="NZ_NOJY02000082.1"/>
</dbReference>
<proteinExistence type="predicted"/>
<name>A0A371IXZ6_9FIRM</name>
<dbReference type="Proteomes" id="UP000215694">
    <property type="component" value="Unassembled WGS sequence"/>
</dbReference>
<evidence type="ECO:0000313" key="2">
    <source>
        <dbReference type="Proteomes" id="UP000215694"/>
    </source>
</evidence>
<gene>
    <name evidence="1" type="ORF">CHL78_018705</name>
</gene>
<comment type="caution">
    <text evidence="1">The sequence shown here is derived from an EMBL/GenBank/DDBJ whole genome shotgun (WGS) entry which is preliminary data.</text>
</comment>
<dbReference type="InterPro" id="IPR024307">
    <property type="entry name" value="YmaF"/>
</dbReference>
<dbReference type="Pfam" id="PF12788">
    <property type="entry name" value="YmaF"/>
    <property type="match status" value="1"/>
</dbReference>
<evidence type="ECO:0000313" key="1">
    <source>
        <dbReference type="EMBL" id="RDY25338.1"/>
    </source>
</evidence>
<reference evidence="1 2" key="1">
    <citation type="journal article" date="2017" name="Genome Announc.">
        <title>Draft Genome Sequence of Romboutsia weinsteinii sp. nov. Strain CCRI-19649(T) Isolated from Surface Water.</title>
        <authorList>
            <person name="Maheux A.F."/>
            <person name="Boudreau D.K."/>
            <person name="Berube E."/>
            <person name="Boissinot M."/>
            <person name="Cantin P."/>
            <person name="Raymond F."/>
            <person name="Corbeil J."/>
            <person name="Omar R.F."/>
            <person name="Bergeron M.G."/>
        </authorList>
    </citation>
    <scope>NUCLEOTIDE SEQUENCE [LARGE SCALE GENOMIC DNA]</scope>
    <source>
        <strain evidence="1 2">CCRI-19649</strain>
    </source>
</reference>